<protein>
    <submittedName>
        <fullName evidence="2">DUF4150 domain-containing protein</fullName>
    </submittedName>
</protein>
<reference evidence="3 4" key="1">
    <citation type="submission" date="2019-11" db="EMBL/GenBank/DDBJ databases">
        <title>Whole-genome sequencing of Allorhizobium vitis.</title>
        <authorList>
            <person name="Gan H.M."/>
            <person name="Savka M.A."/>
        </authorList>
    </citation>
    <scope>NUCLEOTIDE SEQUENCE [LARGE SCALE GENOMIC DNA]</scope>
    <source>
        <strain evidence="2 4">RF2/1</strain>
        <strain evidence="1 3">T1/7</strain>
    </source>
</reference>
<evidence type="ECO:0000313" key="1">
    <source>
        <dbReference type="EMBL" id="MUO45463.1"/>
    </source>
</evidence>
<evidence type="ECO:0000313" key="4">
    <source>
        <dbReference type="Proteomes" id="UP000179536"/>
    </source>
</evidence>
<comment type="caution">
    <text evidence="2">The sequence shown here is derived from an EMBL/GenBank/DDBJ whole genome shotgun (WGS) entry which is preliminary data.</text>
</comment>
<dbReference type="EMBL" id="MBFE02000037">
    <property type="protein sequence ID" value="MUO45463.1"/>
    <property type="molecule type" value="Genomic_DNA"/>
</dbReference>
<dbReference type="Pfam" id="PF13665">
    <property type="entry name" value="Tox-PAAR-like"/>
    <property type="match status" value="1"/>
</dbReference>
<name>A0ABD6HEM7_AGRVI</name>
<dbReference type="Proteomes" id="UP000179536">
    <property type="component" value="Unassembled WGS sequence"/>
</dbReference>
<dbReference type="AlphaFoldDB" id="A0ABD6HEM7"/>
<keyword evidence="3" id="KW-1185">Reference proteome</keyword>
<accession>A0ABD6HEM7</accession>
<gene>
    <name evidence="2" type="ORF">BBK91_023555</name>
    <name evidence="1" type="ORF">BBL17_027225</name>
</gene>
<organism evidence="2 4">
    <name type="scientific">Agrobacterium vitis</name>
    <name type="common">Rhizobium vitis</name>
    <dbReference type="NCBI Taxonomy" id="373"/>
    <lineage>
        <taxon>Bacteria</taxon>
        <taxon>Pseudomonadati</taxon>
        <taxon>Pseudomonadota</taxon>
        <taxon>Alphaproteobacteria</taxon>
        <taxon>Hyphomicrobiales</taxon>
        <taxon>Rhizobiaceae</taxon>
        <taxon>Rhizobium/Agrobacterium group</taxon>
        <taxon>Agrobacterium</taxon>
    </lineage>
</organism>
<sequence>MIRNDGPAFYRSYRLRILKAPAVSSRSSAMERRTEPMQETVSINGLTLCHKHSDGWVRSTLPDVCRSPDKPVPYTNTAYARDLAKGTTTVFSHGGAMNGIKGSEFYRSFGDEPGSGGGVKSGVHLDRATWLSWSPNVFMEGRNVTRLTDRMLLNKGNTISAGGYFTGPVRDKKNEDLLEEFCKAACACLAAGTMNQRCVAAKLKEWAKANGKNVYPEATYVRSGPKGEWRLLGERADGSLRTSRPPGSRVPDVTDLDNKSIVEGKLSNPKTGFKDRYNPGQESDYQRMAKQNDLTFEKVDFDDCDCDGKGRSKEVRKREAEQAAQDLSVAQTLMSVASFAARRNPVGLFLDMLFTASPAY</sequence>
<evidence type="ECO:0000313" key="2">
    <source>
        <dbReference type="EMBL" id="MUP12843.1"/>
    </source>
</evidence>
<proteinExistence type="predicted"/>
<evidence type="ECO:0000313" key="3">
    <source>
        <dbReference type="Proteomes" id="UP000179454"/>
    </source>
</evidence>
<dbReference type="EMBL" id="MBFA02000021">
    <property type="protein sequence ID" value="MUP12843.1"/>
    <property type="molecule type" value="Genomic_DNA"/>
</dbReference>
<dbReference type="Proteomes" id="UP000179454">
    <property type="component" value="Unassembled WGS sequence"/>
</dbReference>